<keyword evidence="1" id="KW-0808">Transferase</keyword>
<dbReference type="AlphaFoldDB" id="A0A1M6WL57"/>
<dbReference type="EMBL" id="FRAC01000020">
    <property type="protein sequence ID" value="SHK94431.1"/>
    <property type="molecule type" value="Genomic_DNA"/>
</dbReference>
<dbReference type="GO" id="GO:0016740">
    <property type="term" value="F:transferase activity"/>
    <property type="evidence" value="ECO:0007669"/>
    <property type="project" value="UniProtKB-KW"/>
</dbReference>
<dbReference type="PANTHER" id="PTHR43686">
    <property type="entry name" value="SULFURTRANSFERASE-RELATED"/>
    <property type="match status" value="1"/>
</dbReference>
<evidence type="ECO:0000259" key="2">
    <source>
        <dbReference type="Pfam" id="PF01171"/>
    </source>
</evidence>
<sequence>MEKYIEIERSILKRFRKEIWRKFITAVNDYQLIKEGDKIAVCISGGKDSMLLAKCMQELKKHGKVHFDLVFMVMDPGYNPYNKQIILDNAEYLNIPIEVFNSNIFEVVASVPDSPCYLCAKMRRGYLYKHAQELGCNKIALGHHFDDVIETVLMSMLYSGQMKGMMPKLHSTNYEGMELIRPLYMVKEADILAWKKYNNLTFIQCACRLTENCMLGDNGMGSKRQEMKELVKKFRQTSSVIDMNIFRSIHNVNLDTMIGYQKHQVSHSFLDDYDSELPVEVMAEEE</sequence>
<organism evidence="3 4">
    <name type="scientific">Anaerocolumna jejuensis DSM 15929</name>
    <dbReference type="NCBI Taxonomy" id="1121322"/>
    <lineage>
        <taxon>Bacteria</taxon>
        <taxon>Bacillati</taxon>
        <taxon>Bacillota</taxon>
        <taxon>Clostridia</taxon>
        <taxon>Lachnospirales</taxon>
        <taxon>Lachnospiraceae</taxon>
        <taxon>Anaerocolumna</taxon>
    </lineage>
</organism>
<dbReference type="OrthoDB" id="9801054at2"/>
<dbReference type="STRING" id="1121322.SAMN02745136_03722"/>
<dbReference type="Pfam" id="PF01171">
    <property type="entry name" value="ATP_bind_3"/>
    <property type="match status" value="1"/>
</dbReference>
<dbReference type="GO" id="GO:0008033">
    <property type="term" value="P:tRNA processing"/>
    <property type="evidence" value="ECO:0007669"/>
    <property type="project" value="InterPro"/>
</dbReference>
<dbReference type="CDD" id="cd24138">
    <property type="entry name" value="TtcA-like"/>
    <property type="match status" value="1"/>
</dbReference>
<gene>
    <name evidence="3" type="ORF">SAMN02745136_03722</name>
</gene>
<dbReference type="RefSeq" id="WP_073278346.1">
    <property type="nucleotide sequence ID" value="NZ_FRAC01000020.1"/>
</dbReference>
<evidence type="ECO:0000256" key="1">
    <source>
        <dbReference type="ARBA" id="ARBA00022679"/>
    </source>
</evidence>
<dbReference type="InterPro" id="IPR035107">
    <property type="entry name" value="tRNA_thiolation_TtcA_Ctu1"/>
</dbReference>
<dbReference type="InterPro" id="IPR011063">
    <property type="entry name" value="TilS/TtcA_N"/>
</dbReference>
<name>A0A1M6WL57_9FIRM</name>
<dbReference type="InterPro" id="IPR014729">
    <property type="entry name" value="Rossmann-like_a/b/a_fold"/>
</dbReference>
<dbReference type="SUPFAM" id="SSF52402">
    <property type="entry name" value="Adenine nucleotide alpha hydrolases-like"/>
    <property type="match status" value="1"/>
</dbReference>
<dbReference type="Proteomes" id="UP000184386">
    <property type="component" value="Unassembled WGS sequence"/>
</dbReference>
<dbReference type="PANTHER" id="PTHR43686:SF1">
    <property type="entry name" value="AMINOTRAN_5 DOMAIN-CONTAINING PROTEIN"/>
    <property type="match status" value="1"/>
</dbReference>
<accession>A0A1M6WL57</accession>
<protein>
    <submittedName>
        <fullName evidence="3">tRNA(Ile)-lysidine synthase TilS/MesJ</fullName>
    </submittedName>
</protein>
<proteinExistence type="predicted"/>
<evidence type="ECO:0000313" key="4">
    <source>
        <dbReference type="Proteomes" id="UP000184386"/>
    </source>
</evidence>
<reference evidence="3 4" key="1">
    <citation type="submission" date="2016-11" db="EMBL/GenBank/DDBJ databases">
        <authorList>
            <person name="Jaros S."/>
            <person name="Januszkiewicz K."/>
            <person name="Wedrychowicz H."/>
        </authorList>
    </citation>
    <scope>NUCLEOTIDE SEQUENCE [LARGE SCALE GENOMIC DNA]</scope>
    <source>
        <strain evidence="3 4">DSM 15929</strain>
    </source>
</reference>
<keyword evidence="4" id="KW-1185">Reference proteome</keyword>
<dbReference type="Gene3D" id="3.40.50.620">
    <property type="entry name" value="HUPs"/>
    <property type="match status" value="1"/>
</dbReference>
<feature type="domain" description="tRNA(Ile)-lysidine/2-thiocytidine synthase N-terminal" evidence="2">
    <location>
        <begin position="38"/>
        <end position="204"/>
    </location>
</feature>
<dbReference type="PIRSF" id="PIRSF004976">
    <property type="entry name" value="ATPase_YdaO"/>
    <property type="match status" value="1"/>
</dbReference>
<evidence type="ECO:0000313" key="3">
    <source>
        <dbReference type="EMBL" id="SHK94431.1"/>
    </source>
</evidence>